<dbReference type="Pfam" id="PF02557">
    <property type="entry name" value="VanY"/>
    <property type="match status" value="1"/>
</dbReference>
<dbReference type="SUPFAM" id="SSF55166">
    <property type="entry name" value="Hedgehog/DD-peptidase"/>
    <property type="match status" value="1"/>
</dbReference>
<evidence type="ECO:0000313" key="3">
    <source>
        <dbReference type="EMBL" id="AZS35555.1"/>
    </source>
</evidence>
<dbReference type="EC" id="3.4.-.-" evidence="3"/>
<dbReference type="AlphaFoldDB" id="A0A3S9W693"/>
<dbReference type="GO" id="GO:0006508">
    <property type="term" value="P:proteolysis"/>
    <property type="evidence" value="ECO:0007669"/>
    <property type="project" value="InterPro"/>
</dbReference>
<organism evidence="3 4">
    <name type="scientific">Microbacterium lemovicicum</name>
    <dbReference type="NCBI Taxonomy" id="1072463"/>
    <lineage>
        <taxon>Bacteria</taxon>
        <taxon>Bacillati</taxon>
        <taxon>Actinomycetota</taxon>
        <taxon>Actinomycetes</taxon>
        <taxon>Micrococcales</taxon>
        <taxon>Microbacteriaceae</taxon>
        <taxon>Microbacterium</taxon>
    </lineage>
</organism>
<keyword evidence="3" id="KW-0378">Hydrolase</keyword>
<keyword evidence="1" id="KW-0732">Signal</keyword>
<keyword evidence="3" id="KW-0645">Protease</keyword>
<dbReference type="Proteomes" id="UP000276888">
    <property type="component" value="Chromosome"/>
</dbReference>
<feature type="chain" id="PRO_5038771944" evidence="1">
    <location>
        <begin position="23"/>
        <end position="302"/>
    </location>
</feature>
<dbReference type="GO" id="GO:0004180">
    <property type="term" value="F:carboxypeptidase activity"/>
    <property type="evidence" value="ECO:0007669"/>
    <property type="project" value="UniProtKB-KW"/>
</dbReference>
<feature type="domain" description="D-alanyl-D-alanine carboxypeptidase-like core" evidence="2">
    <location>
        <begin position="151"/>
        <end position="275"/>
    </location>
</feature>
<dbReference type="InterPro" id="IPR052179">
    <property type="entry name" value="DD-CPase-like"/>
</dbReference>
<dbReference type="PANTHER" id="PTHR34385:SF1">
    <property type="entry name" value="PEPTIDOGLYCAN L-ALANYL-D-GLUTAMATE ENDOPEPTIDASE CWLK"/>
    <property type="match status" value="1"/>
</dbReference>
<accession>A0A3S9W693</accession>
<protein>
    <submittedName>
        <fullName evidence="3">Carboxypeptidase YodJ</fullName>
        <ecNumber evidence="3">3.4.-.-</ecNumber>
    </submittedName>
</protein>
<dbReference type="KEGG" id="mlv:CVS47_00147"/>
<dbReference type="Gene3D" id="3.30.1380.10">
    <property type="match status" value="1"/>
</dbReference>
<evidence type="ECO:0000256" key="1">
    <source>
        <dbReference type="SAM" id="SignalP"/>
    </source>
</evidence>
<dbReference type="EMBL" id="CP031423">
    <property type="protein sequence ID" value="AZS35555.1"/>
    <property type="molecule type" value="Genomic_DNA"/>
</dbReference>
<reference evidence="3 4" key="1">
    <citation type="submission" date="2018-08" db="EMBL/GenBank/DDBJ databases">
        <title>Microbacterium lemovicicum sp. nov., a bacterium isolated from a natural uranium-rich soil.</title>
        <authorList>
            <person name="ORTET P."/>
        </authorList>
    </citation>
    <scope>NUCLEOTIDE SEQUENCE [LARGE SCALE GENOMIC DNA]</scope>
    <source>
        <strain evidence="3 4">Viu22</strain>
    </source>
</reference>
<name>A0A3S9W693_9MICO</name>
<gene>
    <name evidence="3" type="primary">yodJ</name>
    <name evidence="3" type="ORF">CVS47_00147</name>
</gene>
<dbReference type="InterPro" id="IPR003709">
    <property type="entry name" value="VanY-like_core_dom"/>
</dbReference>
<evidence type="ECO:0000313" key="4">
    <source>
        <dbReference type="Proteomes" id="UP000276888"/>
    </source>
</evidence>
<proteinExistence type="predicted"/>
<feature type="signal peptide" evidence="1">
    <location>
        <begin position="1"/>
        <end position="22"/>
    </location>
</feature>
<dbReference type="InterPro" id="IPR058193">
    <property type="entry name" value="VanY/YodJ_core_dom"/>
</dbReference>
<dbReference type="CDD" id="cd14852">
    <property type="entry name" value="LD-carboxypeptidase"/>
    <property type="match status" value="1"/>
</dbReference>
<keyword evidence="3" id="KW-0121">Carboxypeptidase</keyword>
<keyword evidence="4" id="KW-1185">Reference proteome</keyword>
<evidence type="ECO:0000259" key="2">
    <source>
        <dbReference type="Pfam" id="PF02557"/>
    </source>
</evidence>
<sequence>MRLIFALAMAVALVVGTTVAVSAVLTAGPVAEASASTATPSALVASPAPPQAEALPAPTIVGSSVAAVDLCADATVTAELAAGDDAAVIVAAGGPDGLRQGVATGTLPCVSLSDPGHVWTVVNKTRPFQPVDYEPSPRELPAGVRSIEGGTLRSDAAAALSALVAAAAAEGAGEIALESGYRSYITQQNNFGSGGPEVEASVARPGYSEHQSGLAADVVACDGGGCGTLDDLAATPQGAWTAANAWRFGWIVRYEAGRTDTTGYIPEPWHLRYIGTELARAYHDGGWLSLEEFFGLPAAPTY</sequence>
<dbReference type="InterPro" id="IPR009045">
    <property type="entry name" value="Zn_M74/Hedgehog-like"/>
</dbReference>
<dbReference type="PANTHER" id="PTHR34385">
    <property type="entry name" value="D-ALANYL-D-ALANINE CARBOXYPEPTIDASE"/>
    <property type="match status" value="1"/>
</dbReference>